<proteinExistence type="predicted"/>
<evidence type="ECO:0000313" key="2">
    <source>
        <dbReference type="EMBL" id="KAL2826411.1"/>
    </source>
</evidence>
<keyword evidence="3" id="KW-1185">Reference proteome</keyword>
<evidence type="ECO:0008006" key="4">
    <source>
        <dbReference type="Google" id="ProtNLM"/>
    </source>
</evidence>
<protein>
    <recommendedName>
        <fullName evidence="4">NAD(P)-binding domain-containing protein</fullName>
    </recommendedName>
</protein>
<evidence type="ECO:0000313" key="3">
    <source>
        <dbReference type="Proteomes" id="UP001610335"/>
    </source>
</evidence>
<dbReference type="Proteomes" id="UP001610335">
    <property type="component" value="Unassembled WGS sequence"/>
</dbReference>
<evidence type="ECO:0000256" key="1">
    <source>
        <dbReference type="SAM" id="MobiDB-lite"/>
    </source>
</evidence>
<gene>
    <name evidence="2" type="ORF">BDW59DRAFT_160935</name>
</gene>
<organism evidence="2 3">
    <name type="scientific">Aspergillus cavernicola</name>
    <dbReference type="NCBI Taxonomy" id="176166"/>
    <lineage>
        <taxon>Eukaryota</taxon>
        <taxon>Fungi</taxon>
        <taxon>Dikarya</taxon>
        <taxon>Ascomycota</taxon>
        <taxon>Pezizomycotina</taxon>
        <taxon>Eurotiomycetes</taxon>
        <taxon>Eurotiomycetidae</taxon>
        <taxon>Eurotiales</taxon>
        <taxon>Aspergillaceae</taxon>
        <taxon>Aspergillus</taxon>
        <taxon>Aspergillus subgen. Nidulantes</taxon>
    </lineage>
</organism>
<accession>A0ABR4IF85</accession>
<comment type="caution">
    <text evidence="2">The sequence shown here is derived from an EMBL/GenBank/DDBJ whole genome shotgun (WGS) entry which is preliminary data.</text>
</comment>
<reference evidence="2 3" key="1">
    <citation type="submission" date="2024-07" db="EMBL/GenBank/DDBJ databases">
        <title>Section-level genome sequencing and comparative genomics of Aspergillus sections Usti and Cavernicolus.</title>
        <authorList>
            <consortium name="Lawrence Berkeley National Laboratory"/>
            <person name="Nybo J.L."/>
            <person name="Vesth T.C."/>
            <person name="Theobald S."/>
            <person name="Frisvad J.C."/>
            <person name="Larsen T.O."/>
            <person name="Kjaerboelling I."/>
            <person name="Rothschild-Mancinelli K."/>
            <person name="Lyhne E.K."/>
            <person name="Kogle M.E."/>
            <person name="Barry K."/>
            <person name="Clum A."/>
            <person name="Na H."/>
            <person name="Ledsgaard L."/>
            <person name="Lin J."/>
            <person name="Lipzen A."/>
            <person name="Kuo A."/>
            <person name="Riley R."/>
            <person name="Mondo S."/>
            <person name="LaButti K."/>
            <person name="Haridas S."/>
            <person name="Pangalinan J."/>
            <person name="Salamov A.A."/>
            <person name="Simmons B.A."/>
            <person name="Magnuson J.K."/>
            <person name="Chen J."/>
            <person name="Drula E."/>
            <person name="Henrissat B."/>
            <person name="Wiebenga A."/>
            <person name="Lubbers R.J."/>
            <person name="Gomes A.C."/>
            <person name="Makela M.R."/>
            <person name="Stajich J."/>
            <person name="Grigoriev I.V."/>
            <person name="Mortensen U.H."/>
            <person name="De vries R.P."/>
            <person name="Baker S.E."/>
            <person name="Andersen M.R."/>
        </authorList>
    </citation>
    <scope>NUCLEOTIDE SEQUENCE [LARGE SCALE GENOMIC DNA]</scope>
    <source>
        <strain evidence="2 3">CBS 600.67</strain>
    </source>
</reference>
<feature type="region of interest" description="Disordered" evidence="1">
    <location>
        <begin position="52"/>
        <end position="71"/>
    </location>
</feature>
<feature type="compositionally biased region" description="Polar residues" evidence="1">
    <location>
        <begin position="58"/>
        <end position="71"/>
    </location>
</feature>
<sequence>MPLRLPIPIPVVLFGRSATVGKPVSELLRPEYEVIHFIVTPEEARAELPRLLAGRDPQSASPNDVGSHNYSQPPRVAIFGRGYNPDFVQELKKVCGDDVRQPVAWVVGEPSKAPTAPPPPGYGKLVADEVKGVLETWREEGGAEDAFILY</sequence>
<dbReference type="EMBL" id="JBFXLS010000030">
    <property type="protein sequence ID" value="KAL2826411.1"/>
    <property type="molecule type" value="Genomic_DNA"/>
</dbReference>
<name>A0ABR4IF85_9EURO</name>